<protein>
    <submittedName>
        <fullName evidence="1">Uncharacterized protein</fullName>
    </submittedName>
</protein>
<evidence type="ECO:0000313" key="1">
    <source>
        <dbReference type="EMBL" id="KAL3120443.1"/>
    </source>
</evidence>
<dbReference type="AlphaFoldDB" id="A0ABD2LYW2"/>
<name>A0ABD2LYW2_9BILA</name>
<evidence type="ECO:0000313" key="2">
    <source>
        <dbReference type="Proteomes" id="UP001620626"/>
    </source>
</evidence>
<gene>
    <name evidence="1" type="ORF">niasHT_000473</name>
</gene>
<reference evidence="1 2" key="1">
    <citation type="submission" date="2024-10" db="EMBL/GenBank/DDBJ databases">
        <authorList>
            <person name="Kim D."/>
        </authorList>
    </citation>
    <scope>NUCLEOTIDE SEQUENCE [LARGE SCALE GENOMIC DNA]</scope>
    <source>
        <strain evidence="1">BH-2024</strain>
    </source>
</reference>
<sequence>MLEKTSHFQEAIEGQVSKNHECFAKEYSEMIITYHTDRTKLERDLHRSQGNEALVEFDQRFIDFLRIKLEESRDFVLVLLKLAEEKMDLLLTSSEKQKAKKNEHMSMYN</sequence>
<organism evidence="1 2">
    <name type="scientific">Heterodera trifolii</name>
    <dbReference type="NCBI Taxonomy" id="157864"/>
    <lineage>
        <taxon>Eukaryota</taxon>
        <taxon>Metazoa</taxon>
        <taxon>Ecdysozoa</taxon>
        <taxon>Nematoda</taxon>
        <taxon>Chromadorea</taxon>
        <taxon>Rhabditida</taxon>
        <taxon>Tylenchina</taxon>
        <taxon>Tylenchomorpha</taxon>
        <taxon>Tylenchoidea</taxon>
        <taxon>Heteroderidae</taxon>
        <taxon>Heteroderinae</taxon>
        <taxon>Heterodera</taxon>
    </lineage>
</organism>
<accession>A0ABD2LYW2</accession>
<comment type="caution">
    <text evidence="1">The sequence shown here is derived from an EMBL/GenBank/DDBJ whole genome shotgun (WGS) entry which is preliminary data.</text>
</comment>
<keyword evidence="2" id="KW-1185">Reference proteome</keyword>
<dbReference type="EMBL" id="JBICBT010000210">
    <property type="protein sequence ID" value="KAL3120443.1"/>
    <property type="molecule type" value="Genomic_DNA"/>
</dbReference>
<proteinExistence type="predicted"/>
<dbReference type="Proteomes" id="UP001620626">
    <property type="component" value="Unassembled WGS sequence"/>
</dbReference>